<dbReference type="InterPro" id="IPR027577">
    <property type="entry name" value="OvoA_Nterm"/>
</dbReference>
<keyword evidence="2" id="KW-0408">Iron</keyword>
<dbReference type="NCBIfam" id="TIGR04344">
    <property type="entry name" value="ovoA_Nterm"/>
    <property type="match status" value="1"/>
</dbReference>
<evidence type="ECO:0000313" key="7">
    <source>
        <dbReference type="Proteomes" id="UP000008721"/>
    </source>
</evidence>
<dbReference type="GO" id="GO:0120147">
    <property type="term" value="F:formylglycine-generating oxidase activity"/>
    <property type="evidence" value="ECO:0007669"/>
    <property type="project" value="TreeGrafter"/>
</dbReference>
<evidence type="ECO:0000259" key="5">
    <source>
        <dbReference type="Pfam" id="PF12867"/>
    </source>
</evidence>
<feature type="domain" description="Sulfatase-modifying factor enzyme-like" evidence="4">
    <location>
        <begin position="211"/>
        <end position="446"/>
    </location>
</feature>
<dbReference type="InterPro" id="IPR024775">
    <property type="entry name" value="DinB-like"/>
</dbReference>
<comment type="pathway">
    <text evidence="3">Amino-acid biosynthesis; ergothioneine biosynthesis.</text>
</comment>
<dbReference type="PANTHER" id="PTHR23150:SF26">
    <property type="entry name" value="GENERIC METHYLTRANSFERASE"/>
    <property type="match status" value="1"/>
</dbReference>
<dbReference type="AlphaFoldDB" id="E4U1U2"/>
<reference evidence="6 7" key="1">
    <citation type="journal article" date="2012" name="Stand. Genomic Sci.">
        <title>Complete genome sequence of the sulfur compounds oxidizing chemolithoautotroph Sulfuricurvum kujiense type strain (YK-1(T)).</title>
        <authorList>
            <person name="Han C."/>
            <person name="Kotsyurbenko O."/>
            <person name="Chertkov O."/>
            <person name="Held B."/>
            <person name="Lapidus A."/>
            <person name="Nolan M."/>
            <person name="Lucas S."/>
            <person name="Hammon N."/>
            <person name="Deshpande S."/>
            <person name="Cheng J.F."/>
            <person name="Tapia R."/>
            <person name="Goodwin L.A."/>
            <person name="Pitluck S."/>
            <person name="Liolios K."/>
            <person name="Pagani I."/>
            <person name="Ivanova N."/>
            <person name="Mavromatis K."/>
            <person name="Mikhailova N."/>
            <person name="Pati A."/>
            <person name="Chen A."/>
            <person name="Palaniappan K."/>
            <person name="Land M."/>
            <person name="Hauser L."/>
            <person name="Chang Y.J."/>
            <person name="Jeffries C.D."/>
            <person name="Brambilla E.M."/>
            <person name="Rohde M."/>
            <person name="Spring S."/>
            <person name="Sikorski J."/>
            <person name="Goker M."/>
            <person name="Woyke T."/>
            <person name="Bristow J."/>
            <person name="Eisen J.A."/>
            <person name="Markowitz V."/>
            <person name="Hugenholtz P."/>
            <person name="Kyrpides N.C."/>
            <person name="Klenk H.P."/>
            <person name="Detter J.C."/>
        </authorList>
    </citation>
    <scope>NUCLEOTIDE SEQUENCE [LARGE SCALE GENOMIC DNA]</scope>
    <source>
        <strain evidence="7">ATCC BAA-921 / DSM 16994 / JCM 11577 / YK-1</strain>
    </source>
</reference>
<dbReference type="eggNOG" id="COG1262">
    <property type="taxonomic scope" value="Bacteria"/>
</dbReference>
<feature type="domain" description="DinB-like" evidence="5">
    <location>
        <begin position="27"/>
        <end position="161"/>
    </location>
</feature>
<keyword evidence="7" id="KW-1185">Reference proteome</keyword>
<evidence type="ECO:0000256" key="1">
    <source>
        <dbReference type="ARBA" id="ARBA00023002"/>
    </source>
</evidence>
<dbReference type="Gene3D" id="1.20.120.450">
    <property type="entry name" value="dinb family like domain"/>
    <property type="match status" value="1"/>
</dbReference>
<evidence type="ECO:0000256" key="3">
    <source>
        <dbReference type="ARBA" id="ARBA00037882"/>
    </source>
</evidence>
<dbReference type="STRING" id="709032.Sulku_1905"/>
<dbReference type="Gene3D" id="3.90.1580.10">
    <property type="entry name" value="paralog of FGE (formylglycine-generating enzyme)"/>
    <property type="match status" value="1"/>
</dbReference>
<evidence type="ECO:0000256" key="2">
    <source>
        <dbReference type="ARBA" id="ARBA00023004"/>
    </source>
</evidence>
<accession>E4U1U2</accession>
<dbReference type="Proteomes" id="UP000008721">
    <property type="component" value="Chromosome"/>
</dbReference>
<dbReference type="HOGENOM" id="CLU_012431_9_1_7"/>
<dbReference type="InterPro" id="IPR051043">
    <property type="entry name" value="Sulfatase_Mod_Factor_Kinase"/>
</dbReference>
<organism evidence="6 7">
    <name type="scientific">Sulfuricurvum kujiense (strain ATCC BAA-921 / DSM 16994 / JCM 11577 / YK-1)</name>
    <dbReference type="NCBI Taxonomy" id="709032"/>
    <lineage>
        <taxon>Bacteria</taxon>
        <taxon>Pseudomonadati</taxon>
        <taxon>Campylobacterota</taxon>
        <taxon>Epsilonproteobacteria</taxon>
        <taxon>Campylobacterales</taxon>
        <taxon>Sulfurimonadaceae</taxon>
        <taxon>Sulfuricurvum</taxon>
    </lineage>
</organism>
<evidence type="ECO:0000259" key="4">
    <source>
        <dbReference type="Pfam" id="PF03781"/>
    </source>
</evidence>
<dbReference type="PANTHER" id="PTHR23150">
    <property type="entry name" value="SULFATASE MODIFYING FACTOR 1, 2"/>
    <property type="match status" value="1"/>
</dbReference>
<dbReference type="Pfam" id="PF03781">
    <property type="entry name" value="FGE-sulfatase"/>
    <property type="match status" value="1"/>
</dbReference>
<evidence type="ECO:0008006" key="8">
    <source>
        <dbReference type="Google" id="ProtNLM"/>
    </source>
</evidence>
<dbReference type="FunFam" id="3.90.1580.10:FF:000006">
    <property type="entry name" value="Generic methyltransferase, putative"/>
    <property type="match status" value="1"/>
</dbReference>
<dbReference type="InterPro" id="IPR016187">
    <property type="entry name" value="CTDL_fold"/>
</dbReference>
<dbReference type="KEGG" id="sku:Sulku_1905"/>
<gene>
    <name evidence="6" type="ordered locus">Sulku_1905</name>
</gene>
<dbReference type="EMBL" id="CP002355">
    <property type="protein sequence ID" value="ADR34565.1"/>
    <property type="molecule type" value="Genomic_DNA"/>
</dbReference>
<dbReference type="InterPro" id="IPR042095">
    <property type="entry name" value="SUMF_sf"/>
</dbReference>
<name>E4U1U2_SULKY</name>
<evidence type="ECO:0000313" key="6">
    <source>
        <dbReference type="EMBL" id="ADR34565.1"/>
    </source>
</evidence>
<dbReference type="InterPro" id="IPR005532">
    <property type="entry name" value="SUMF_dom"/>
</dbReference>
<dbReference type="Pfam" id="PF12867">
    <property type="entry name" value="DinB_2"/>
    <property type="match status" value="1"/>
</dbReference>
<dbReference type="InterPro" id="IPR034660">
    <property type="entry name" value="DinB/YfiT-like"/>
</dbReference>
<protein>
    <recommendedName>
        <fullName evidence="8">5-histidylcysteine sulfoxide synthase</fullName>
    </recommendedName>
</protein>
<dbReference type="OrthoDB" id="9768004at2"/>
<dbReference type="SUPFAM" id="SSF56436">
    <property type="entry name" value="C-type lectin-like"/>
    <property type="match status" value="1"/>
</dbReference>
<proteinExistence type="predicted"/>
<keyword evidence="1" id="KW-0560">Oxidoreductase</keyword>
<sequence length="472" mass="55040">MLHRQMKSPRVDGDDISAKREELRAYFHQSYDLFESLFELLISDEVFYRQSEPTRHPMIFYFGHTAIFYVNKLVASGALRERINPHFEQLFAVGVDEMTWDAASDTLKWPSIDDVREYRKHVRTMVDELITSMPMSLPITQKDPFWAIWMGIEHERIHIETSSVLHRQMPLQFVRSHKDFPICPIQDVSPQNRLVGFEACDIQLGKGSGDHGLYGWDNEYGEHKAQVKAFQASQYLVSNGEYMEFVLAGGYTTPRWWDEEGLKYLQIRQALCPPFWVLQEDGSYKFRTLSAEIDMPLNWPVEVNALEAEAFCRWKSAQDGEVYRLPTEDEWAVMAQEGGVGEEFFDDTRSNINLAHAASSVPVDTFAHGRLYDVAGNVWQWTQTQMDAFKGFFTHPWYDDFSEPTFDGKHNLIKGGSWISTGNEILRSSRYAFRRHFIQHAGFRYVVGDGETESEKYARIEQMYERWKKRYG</sequence>